<keyword evidence="3" id="KW-1185">Reference proteome</keyword>
<dbReference type="KEGG" id="muh:HYN43_023560"/>
<feature type="transmembrane region" description="Helical" evidence="1">
    <location>
        <begin position="60"/>
        <end position="84"/>
    </location>
</feature>
<sequence length="171" mass="19596">MPKLHLVYNFIDDYSDLEFPLSVGLVFALFVFATISYYLKKRNIITYLLELLWQDNAWNNALFASFFIGVIFSLICSMTIPGFLNLREICNTHQLKFVEGRVTDFDPMPGAGHRPEFVKVKDVWFGFSEGAGTGGYKKTAVHGGVFKKGLYVKIGYYPTFHNNLILWLETE</sequence>
<protein>
    <submittedName>
        <fullName evidence="2">Uncharacterized protein</fullName>
    </submittedName>
</protein>
<evidence type="ECO:0000313" key="3">
    <source>
        <dbReference type="Proteomes" id="UP000270046"/>
    </source>
</evidence>
<keyword evidence="1" id="KW-0472">Membrane</keyword>
<evidence type="ECO:0000313" key="2">
    <source>
        <dbReference type="EMBL" id="AYL98080.1"/>
    </source>
</evidence>
<keyword evidence="1" id="KW-1133">Transmembrane helix</keyword>
<feature type="transmembrane region" description="Helical" evidence="1">
    <location>
        <begin position="20"/>
        <end position="39"/>
    </location>
</feature>
<proteinExistence type="predicted"/>
<dbReference type="Proteomes" id="UP000270046">
    <property type="component" value="Chromosome"/>
</dbReference>
<organism evidence="2 3">
    <name type="scientific">Mucilaginibacter celer</name>
    <dbReference type="NCBI Taxonomy" id="2305508"/>
    <lineage>
        <taxon>Bacteria</taxon>
        <taxon>Pseudomonadati</taxon>
        <taxon>Bacteroidota</taxon>
        <taxon>Sphingobacteriia</taxon>
        <taxon>Sphingobacteriales</taxon>
        <taxon>Sphingobacteriaceae</taxon>
        <taxon>Mucilaginibacter</taxon>
    </lineage>
</organism>
<reference evidence="2 3" key="1">
    <citation type="submission" date="2018-10" db="EMBL/GenBank/DDBJ databases">
        <title>Genome sequencing of Mucilaginibacter sp. HYN0043.</title>
        <authorList>
            <person name="Kim M."/>
            <person name="Yi H."/>
        </authorList>
    </citation>
    <scope>NUCLEOTIDE SEQUENCE [LARGE SCALE GENOMIC DNA]</scope>
    <source>
        <strain evidence="2 3">HYN0043</strain>
    </source>
</reference>
<gene>
    <name evidence="2" type="ORF">HYN43_023560</name>
</gene>
<evidence type="ECO:0000256" key="1">
    <source>
        <dbReference type="SAM" id="Phobius"/>
    </source>
</evidence>
<dbReference type="EMBL" id="CP032869">
    <property type="protein sequence ID" value="AYL98080.1"/>
    <property type="molecule type" value="Genomic_DNA"/>
</dbReference>
<keyword evidence="1" id="KW-0812">Transmembrane</keyword>
<name>A0A494VX86_9SPHI</name>
<dbReference type="OrthoDB" id="795060at2"/>
<accession>A0A494VX86</accession>
<dbReference type="AlphaFoldDB" id="A0A494VX86"/>